<evidence type="ECO:0008006" key="7">
    <source>
        <dbReference type="Google" id="ProtNLM"/>
    </source>
</evidence>
<proteinExistence type="inferred from homology"/>
<comment type="similarity">
    <text evidence="2">Belongs to the DapA family.</text>
</comment>
<feature type="binding site" evidence="4">
    <location>
        <position position="219"/>
    </location>
    <ligand>
        <name>pyruvate</name>
        <dbReference type="ChEBI" id="CHEBI:15361"/>
    </ligand>
</feature>
<reference evidence="5 6" key="1">
    <citation type="submission" date="2015-04" db="EMBL/GenBank/DDBJ databases">
        <authorList>
            <person name="Syromyatnikov M.Y."/>
            <person name="Popov V.N."/>
        </authorList>
    </citation>
    <scope>NUCLEOTIDE SEQUENCE [LARGE SCALE GENOMIC DNA]</scope>
    <source>
        <strain evidence="5">WF-38-12</strain>
    </source>
</reference>
<dbReference type="GO" id="GO:0008840">
    <property type="term" value="F:4-hydroxy-tetrahydrodipicolinate synthase activity"/>
    <property type="evidence" value="ECO:0007669"/>
    <property type="project" value="TreeGrafter"/>
</dbReference>
<dbReference type="InterPro" id="IPR002220">
    <property type="entry name" value="DapA-like"/>
</dbReference>
<dbReference type="PIRSF" id="PIRSF001365">
    <property type="entry name" value="DHDPS"/>
    <property type="match status" value="1"/>
</dbReference>
<dbReference type="PANTHER" id="PTHR12128">
    <property type="entry name" value="DIHYDRODIPICOLINATE SYNTHASE"/>
    <property type="match status" value="1"/>
</dbReference>
<accession>A0A0U1LUG6</accession>
<dbReference type="Pfam" id="PF00701">
    <property type="entry name" value="DHDPS"/>
    <property type="match status" value="1"/>
</dbReference>
<dbReference type="SMART" id="SM01130">
    <property type="entry name" value="DHDPS"/>
    <property type="match status" value="1"/>
</dbReference>
<keyword evidence="6" id="KW-1185">Reference proteome</keyword>
<organism evidence="5 6">
    <name type="scientific">Talaromyces islandicus</name>
    <name type="common">Penicillium islandicum</name>
    <dbReference type="NCBI Taxonomy" id="28573"/>
    <lineage>
        <taxon>Eukaryota</taxon>
        <taxon>Fungi</taxon>
        <taxon>Dikarya</taxon>
        <taxon>Ascomycota</taxon>
        <taxon>Pezizomycotina</taxon>
        <taxon>Eurotiomycetes</taxon>
        <taxon>Eurotiomycetidae</taxon>
        <taxon>Eurotiales</taxon>
        <taxon>Trichocomaceae</taxon>
        <taxon>Talaromyces</taxon>
        <taxon>Talaromyces sect. Islandici</taxon>
    </lineage>
</organism>
<dbReference type="PANTHER" id="PTHR12128:SF66">
    <property type="entry name" value="4-HYDROXY-2-OXOGLUTARATE ALDOLASE, MITOCHONDRIAL"/>
    <property type="match status" value="1"/>
</dbReference>
<evidence type="ECO:0000313" key="6">
    <source>
        <dbReference type="Proteomes" id="UP000054383"/>
    </source>
</evidence>
<sequence>MTPTAPPRGVYAPVVAFFREDETLDVDALKIHVTRLAKSGVAGLVIQGSNGEAPHLLHSERQIVISTALETLKQHGKPGAVIIAGCGAQSTRETLQFCREAQEAGAHYALVLSPSYWVGAMRQDTIIKFFNDVATESPLPTLIYNFPGVTSGIDIDSDMISRLAATNMGKIVGCKLTCGNLGKLHRVAHDKRIQGSFSAFAGKSDFFLHGLVAGSTGVIAAAANLVPKIHVKLLQLYDEGKLTEAQELQTYLSEVDWVLVKLGVAGLKGALEKYYEYGGGRSRRPLGSVQASAFDGDSGDVLKRIVEYENTL</sequence>
<dbReference type="OrthoDB" id="191315at2759"/>
<dbReference type="OMA" id="WCTAAPC"/>
<evidence type="ECO:0000256" key="4">
    <source>
        <dbReference type="PIRSR" id="PIRSR001365-2"/>
    </source>
</evidence>
<dbReference type="AlphaFoldDB" id="A0A0U1LUG6"/>
<feature type="active site" description="Proton donor/acceptor" evidence="3">
    <location>
        <position position="144"/>
    </location>
</feature>
<dbReference type="Gene3D" id="3.20.20.70">
    <property type="entry name" value="Aldolase class I"/>
    <property type="match status" value="1"/>
</dbReference>
<gene>
    <name evidence="5" type="primary">dap</name>
    <name evidence="5" type="ORF">PISL3812_04043</name>
</gene>
<dbReference type="Proteomes" id="UP000054383">
    <property type="component" value="Unassembled WGS sequence"/>
</dbReference>
<dbReference type="CDD" id="cd00408">
    <property type="entry name" value="DHDPS-like"/>
    <property type="match status" value="1"/>
</dbReference>
<evidence type="ECO:0000256" key="1">
    <source>
        <dbReference type="ARBA" id="ARBA00023239"/>
    </source>
</evidence>
<dbReference type="EMBL" id="CVMT01000003">
    <property type="protein sequence ID" value="CRG87029.1"/>
    <property type="molecule type" value="Genomic_DNA"/>
</dbReference>
<protein>
    <recommendedName>
        <fullName evidence="7">4-hydroxy-2-oxoglutarate aldolase, mitochondrial</fullName>
    </recommendedName>
</protein>
<feature type="active site" description="Schiff-base intermediate with substrate" evidence="3">
    <location>
        <position position="175"/>
    </location>
</feature>
<dbReference type="InterPro" id="IPR013785">
    <property type="entry name" value="Aldolase_TIM"/>
</dbReference>
<evidence type="ECO:0000256" key="2">
    <source>
        <dbReference type="PIRNR" id="PIRNR001365"/>
    </source>
</evidence>
<evidence type="ECO:0000256" key="3">
    <source>
        <dbReference type="PIRSR" id="PIRSR001365-1"/>
    </source>
</evidence>
<keyword evidence="1 2" id="KW-0456">Lyase</keyword>
<name>A0A0U1LUG6_TALIS</name>
<evidence type="ECO:0000313" key="5">
    <source>
        <dbReference type="EMBL" id="CRG87029.1"/>
    </source>
</evidence>
<dbReference type="PRINTS" id="PR00146">
    <property type="entry name" value="DHPICSNTHASE"/>
</dbReference>
<dbReference type="SUPFAM" id="SSF51569">
    <property type="entry name" value="Aldolase"/>
    <property type="match status" value="1"/>
</dbReference>
<dbReference type="STRING" id="28573.A0A0U1LUG6"/>